<protein>
    <submittedName>
        <fullName evidence="1">Membrane protein</fullName>
    </submittedName>
</protein>
<sequence>MSGGAGRLMKNERLEVMKRTAKWTVGVVAGFLLLLALAGCSMGQTEHEGPEDYNTKVVELRDGRELTCIVFGLGQEQMMSCDWENAK</sequence>
<dbReference type="KEGG" id="vg:70081140"/>
<reference evidence="1 2" key="1">
    <citation type="submission" date="2021-09" db="EMBL/GenBank/DDBJ databases">
        <authorList>
            <person name="DeLeon-Fernandez R.L."/>
            <person name="Alejandro-Iglesias T.M."/>
            <person name="Baez-Cruz V.A."/>
            <person name="Bragalone-Rodriguez T."/>
            <person name="Braun-Zayas A."/>
            <person name="Carattini-Rivera A.Z."/>
            <person name="Castello-Casta F.M."/>
            <person name="Delgado-Torres D.N."/>
            <person name="Lopez-Castro L."/>
            <person name="Rivera-Torres A.P."/>
            <person name="Rodriguez-Diaz E.A."/>
            <person name="Tejas-Delatorre P.J."/>
            <person name="Torres-Carro S.E."/>
            <person name="Tristani-Rodriguez M."/>
            <person name="Vazquez E."/>
            <person name="Molloy S.D."/>
            <person name="Garlena R.A."/>
            <person name="Russell D.A."/>
            <person name="Jacobs-Sera D."/>
            <person name="Hatfull G.F."/>
        </authorList>
    </citation>
    <scope>NUCLEOTIDE SEQUENCE [LARGE SCALE GENOMIC DNA]</scope>
</reference>
<organism evidence="1 2">
    <name type="scientific">Gordonia phage Kudefre</name>
    <dbReference type="NCBI Taxonomy" id="2885975"/>
    <lineage>
        <taxon>Viruses</taxon>
        <taxon>Duplodnaviria</taxon>
        <taxon>Heunggongvirae</taxon>
        <taxon>Uroviricota</taxon>
        <taxon>Caudoviricetes</taxon>
        <taxon>Deeyouvirinae</taxon>
        <taxon>Octobienvirus</taxon>
        <taxon>Octobienvirus kudefre</taxon>
    </lineage>
</organism>
<name>A0AAE8Y7F3_9CAUD</name>
<dbReference type="EMBL" id="OK040786">
    <property type="protein sequence ID" value="UDL15298.1"/>
    <property type="molecule type" value="Genomic_DNA"/>
</dbReference>
<accession>A0AAE8Y7F3</accession>
<evidence type="ECO:0000313" key="1">
    <source>
        <dbReference type="EMBL" id="UDL15298.1"/>
    </source>
</evidence>
<dbReference type="GeneID" id="70081140"/>
<dbReference type="RefSeq" id="YP_010246588.1">
    <property type="nucleotide sequence ID" value="NC_060136.1"/>
</dbReference>
<dbReference type="Proteomes" id="UP000827737">
    <property type="component" value="Segment"/>
</dbReference>
<keyword evidence="2" id="KW-1185">Reference proteome</keyword>
<proteinExistence type="predicted"/>
<evidence type="ECO:0000313" key="2">
    <source>
        <dbReference type="Proteomes" id="UP000827737"/>
    </source>
</evidence>
<gene>
    <name evidence="1" type="primary">69</name>
    <name evidence="1" type="ORF">SEA_KUDEFRE_69</name>
</gene>